<comment type="similarity">
    <text evidence="2 9">Belongs to the UQCRH/QCR6 family.</text>
</comment>
<evidence type="ECO:0000256" key="8">
    <source>
        <dbReference type="ARBA" id="ARBA00023136"/>
    </source>
</evidence>
<dbReference type="PANTHER" id="PTHR15336">
    <property type="entry name" value="UBIQUINOL-CYTOCHROME C REDUCTASE COMPLEX 7.8 KDA PROTEIN"/>
    <property type="match status" value="1"/>
</dbReference>
<reference evidence="13 14" key="1">
    <citation type="submission" date="2023-11" db="EMBL/GenBank/DDBJ databases">
        <title>Halocaridina rubra genome assembly.</title>
        <authorList>
            <person name="Smith C."/>
        </authorList>
    </citation>
    <scope>NUCLEOTIDE SEQUENCE [LARGE SCALE GENOMIC DNA]</scope>
    <source>
        <strain evidence="13">EP-1</strain>
        <tissue evidence="13">Whole</tissue>
    </source>
</reference>
<dbReference type="Proteomes" id="UP001381693">
    <property type="component" value="Unassembled WGS sequence"/>
</dbReference>
<dbReference type="SUPFAM" id="SSF81531">
    <property type="entry name" value="Non-heme 11 kDa protein of cytochrome bc1 complex (Ubiquinol-cytochrome c reductase)"/>
    <property type="match status" value="1"/>
</dbReference>
<name>A0AAN8X1R7_HALRR</name>
<evidence type="ECO:0000256" key="2">
    <source>
        <dbReference type="ARBA" id="ARBA00006498"/>
    </source>
</evidence>
<dbReference type="Gene3D" id="1.10.287.20">
    <property type="entry name" value="Ubiquinol-cytochrome C reductase hinge domain"/>
    <property type="match status" value="1"/>
</dbReference>
<dbReference type="GO" id="GO:0005743">
    <property type="term" value="C:mitochondrial inner membrane"/>
    <property type="evidence" value="ECO:0007669"/>
    <property type="project" value="UniProtKB-SubCell"/>
</dbReference>
<evidence type="ECO:0000256" key="4">
    <source>
        <dbReference type="ARBA" id="ARBA00022660"/>
    </source>
</evidence>
<dbReference type="Pfam" id="PF02320">
    <property type="entry name" value="UCR_hinge"/>
    <property type="match status" value="1"/>
</dbReference>
<evidence type="ECO:0000313" key="13">
    <source>
        <dbReference type="EMBL" id="KAK7070445.1"/>
    </source>
</evidence>
<evidence type="ECO:0000256" key="9">
    <source>
        <dbReference type="PIRNR" id="PIRNR000019"/>
    </source>
</evidence>
<accession>A0AAN8X1R7</accession>
<keyword evidence="4 9" id="KW-0679">Respiratory chain</keyword>
<dbReference type="InterPro" id="IPR023184">
    <property type="entry name" value="Ubol_cytC_Rdtase_hinge_dom"/>
</dbReference>
<keyword evidence="3 9" id="KW-0813">Transport</keyword>
<evidence type="ECO:0000259" key="12">
    <source>
        <dbReference type="Pfam" id="PF02320"/>
    </source>
</evidence>
<organism evidence="13 14">
    <name type="scientific">Halocaridina rubra</name>
    <name type="common">Hawaiian red shrimp</name>
    <dbReference type="NCBI Taxonomy" id="373956"/>
    <lineage>
        <taxon>Eukaryota</taxon>
        <taxon>Metazoa</taxon>
        <taxon>Ecdysozoa</taxon>
        <taxon>Arthropoda</taxon>
        <taxon>Crustacea</taxon>
        <taxon>Multicrustacea</taxon>
        <taxon>Malacostraca</taxon>
        <taxon>Eumalacostraca</taxon>
        <taxon>Eucarida</taxon>
        <taxon>Decapoda</taxon>
        <taxon>Pleocyemata</taxon>
        <taxon>Caridea</taxon>
        <taxon>Atyoidea</taxon>
        <taxon>Atyidae</taxon>
        <taxon>Halocaridina</taxon>
    </lineage>
</organism>
<feature type="disulfide bond" evidence="10">
    <location>
        <begin position="52"/>
        <end position="66"/>
    </location>
</feature>
<gene>
    <name evidence="13" type="ORF">SK128_014347</name>
</gene>
<comment type="function">
    <text evidence="9">Component of the ubiquinol-cytochrome c oxidoreductase, a multisubunit transmembrane complex that is part of the mitochondrial electron transport chain which drives oxidative phosphorylation.</text>
</comment>
<keyword evidence="8 9" id="KW-0472">Membrane</keyword>
<comment type="subcellular location">
    <subcellularLocation>
        <location evidence="1">Mitochondrion inner membrane</location>
        <topology evidence="1">Peripheral membrane protein</topology>
        <orientation evidence="1">Intermembrane side</orientation>
    </subcellularLocation>
</comment>
<evidence type="ECO:0000256" key="11">
    <source>
        <dbReference type="SAM" id="MobiDB-lite"/>
    </source>
</evidence>
<feature type="disulfide bond" evidence="10">
    <location>
        <begin position="36"/>
        <end position="80"/>
    </location>
</feature>
<dbReference type="InterPro" id="IPR003422">
    <property type="entry name" value="Cyt_b-c1_6"/>
</dbReference>
<feature type="compositionally biased region" description="Basic and acidic residues" evidence="11">
    <location>
        <begin position="1"/>
        <end position="11"/>
    </location>
</feature>
<feature type="compositionally biased region" description="Acidic residues" evidence="11">
    <location>
        <begin position="12"/>
        <end position="27"/>
    </location>
</feature>
<dbReference type="AlphaFoldDB" id="A0AAN8X1R7"/>
<dbReference type="PIRSF" id="PIRSF000019">
    <property type="entry name" value="Bc1_11K"/>
    <property type="match status" value="1"/>
</dbReference>
<evidence type="ECO:0000256" key="7">
    <source>
        <dbReference type="ARBA" id="ARBA00023128"/>
    </source>
</evidence>
<feature type="domain" description="Ubiquinol-cytochrome C reductase hinge" evidence="12">
    <location>
        <begin position="27"/>
        <end position="81"/>
    </location>
</feature>
<keyword evidence="5 9" id="KW-0999">Mitochondrion inner membrane</keyword>
<evidence type="ECO:0000256" key="3">
    <source>
        <dbReference type="ARBA" id="ARBA00022448"/>
    </source>
</evidence>
<keyword evidence="6 9" id="KW-0249">Electron transport</keyword>
<evidence type="ECO:0000256" key="6">
    <source>
        <dbReference type="ARBA" id="ARBA00022982"/>
    </source>
</evidence>
<dbReference type="PANTHER" id="PTHR15336:SF0">
    <property type="entry name" value="CYTOCHROME B-C1 COMPLEX SUBUNIT 6, MITOCHONDRIAL"/>
    <property type="match status" value="1"/>
</dbReference>
<dbReference type="InterPro" id="IPR036811">
    <property type="entry name" value="Ubol_cytC_Rdtase_hinge_dom_sf"/>
</dbReference>
<keyword evidence="10" id="KW-1015">Disulfide bond</keyword>
<evidence type="ECO:0000256" key="10">
    <source>
        <dbReference type="PIRSR" id="PIRSR000019-1"/>
    </source>
</evidence>
<feature type="region of interest" description="Disordered" evidence="11">
    <location>
        <begin position="1"/>
        <end position="31"/>
    </location>
</feature>
<proteinExistence type="inferred from homology"/>
<sequence length="84" mass="9637">MAIDDIAKIHEDPEEEEEEEEEADLVDPLDGMKEDCGNSKHCMALKEKLETCNDRVSSRSKTEETCTEELFDYIHCVDHCVLCD</sequence>
<evidence type="ECO:0000256" key="5">
    <source>
        <dbReference type="ARBA" id="ARBA00022792"/>
    </source>
</evidence>
<evidence type="ECO:0000256" key="1">
    <source>
        <dbReference type="ARBA" id="ARBA00004137"/>
    </source>
</evidence>
<keyword evidence="14" id="KW-1185">Reference proteome</keyword>
<dbReference type="EMBL" id="JAXCGZ010015362">
    <property type="protein sequence ID" value="KAK7070445.1"/>
    <property type="molecule type" value="Genomic_DNA"/>
</dbReference>
<evidence type="ECO:0000313" key="14">
    <source>
        <dbReference type="Proteomes" id="UP001381693"/>
    </source>
</evidence>
<comment type="caution">
    <text evidence="13">The sequence shown here is derived from an EMBL/GenBank/DDBJ whole genome shotgun (WGS) entry which is preliminary data.</text>
</comment>
<keyword evidence="7 9" id="KW-0496">Mitochondrion</keyword>
<dbReference type="GO" id="GO:0006122">
    <property type="term" value="P:mitochondrial electron transport, ubiquinol to cytochrome c"/>
    <property type="evidence" value="ECO:0007669"/>
    <property type="project" value="InterPro"/>
</dbReference>
<protein>
    <recommendedName>
        <fullName evidence="9">Cytochrome b-c1 complex subunit 6</fullName>
    </recommendedName>
</protein>